<dbReference type="Pfam" id="PF19502">
    <property type="entry name" value="DUF6036"/>
    <property type="match status" value="1"/>
</dbReference>
<proteinExistence type="predicted"/>
<evidence type="ECO:0000313" key="3">
    <source>
        <dbReference type="Proteomes" id="UP000831304"/>
    </source>
</evidence>
<sequence length="183" mass="19515">MSAFGAPEVRALLDELAERLAAAGISGSIKIAGGAAMLLNYPDDPGVRVTRDIDAMIEPSGDLERIVAEMAEDLGLPARWLNAAGSGWLRVSGTPVASGSLSVSVASPRELIAMKLAAGRDKDASDLVLLARHEGLTDPAELVDIAYEVYGEDSVELPDGRQSYLWFATDVMAEVRRLARREH</sequence>
<accession>A0ABY4AZ90</accession>
<dbReference type="InterPro" id="IPR045792">
    <property type="entry name" value="DUF6036"/>
</dbReference>
<gene>
    <name evidence="2" type="ORF">MTP13_17775</name>
</gene>
<evidence type="ECO:0000259" key="1">
    <source>
        <dbReference type="Pfam" id="PF19502"/>
    </source>
</evidence>
<name>A0ABY4AZ90_9MICO</name>
<reference evidence="2 3" key="1">
    <citation type="submission" date="2022-03" db="EMBL/GenBank/DDBJ databases">
        <title>Agromyces sp. isolated from the gut of P. brevitarsis seulensis larvae.</title>
        <authorList>
            <person name="Won M."/>
            <person name="Kwon S.-W."/>
        </authorList>
    </citation>
    <scope>NUCLEOTIDE SEQUENCE [LARGE SCALE GENOMIC DNA]</scope>
    <source>
        <strain evidence="2 3">KACC 16215</strain>
    </source>
</reference>
<dbReference type="RefSeq" id="WP_243568968.1">
    <property type="nucleotide sequence ID" value="NZ_BAAARD010000006.1"/>
</dbReference>
<feature type="domain" description="DUF6036" evidence="1">
    <location>
        <begin position="15"/>
        <end position="127"/>
    </location>
</feature>
<dbReference type="Proteomes" id="UP000831304">
    <property type="component" value="Chromosome"/>
</dbReference>
<evidence type="ECO:0000313" key="2">
    <source>
        <dbReference type="EMBL" id="UOE26130.1"/>
    </source>
</evidence>
<dbReference type="EMBL" id="CP094533">
    <property type="protein sequence ID" value="UOE26130.1"/>
    <property type="molecule type" value="Genomic_DNA"/>
</dbReference>
<organism evidence="2 3">
    <name type="scientific">Agromyces soli</name>
    <dbReference type="NCBI Taxonomy" id="659012"/>
    <lineage>
        <taxon>Bacteria</taxon>
        <taxon>Bacillati</taxon>
        <taxon>Actinomycetota</taxon>
        <taxon>Actinomycetes</taxon>
        <taxon>Micrococcales</taxon>
        <taxon>Microbacteriaceae</taxon>
        <taxon>Agromyces</taxon>
    </lineage>
</organism>
<protein>
    <submittedName>
        <fullName evidence="2">DUF6036 family nucleotidyltransferase</fullName>
    </submittedName>
</protein>
<keyword evidence="3" id="KW-1185">Reference proteome</keyword>